<comment type="caution">
    <text evidence="1">The sequence shown here is derived from an EMBL/GenBank/DDBJ whole genome shotgun (WGS) entry which is preliminary data.</text>
</comment>
<evidence type="ECO:0000313" key="2">
    <source>
        <dbReference type="Proteomes" id="UP001219518"/>
    </source>
</evidence>
<protein>
    <submittedName>
        <fullName evidence="1">UPF0753 protein</fullName>
    </submittedName>
</protein>
<evidence type="ECO:0000313" key="1">
    <source>
        <dbReference type="EMBL" id="KAK3919948.1"/>
    </source>
</evidence>
<dbReference type="EMBL" id="JAHWGI010000985">
    <property type="protein sequence ID" value="KAK3919948.1"/>
    <property type="molecule type" value="Genomic_DNA"/>
</dbReference>
<reference evidence="1" key="2">
    <citation type="journal article" date="2023" name="BMC Genomics">
        <title>Pest status, molecular evolution, and epigenetic factors derived from the genome assembly of Frankliniella fusca, a thysanopteran phytovirus vector.</title>
        <authorList>
            <person name="Catto M.A."/>
            <person name="Labadie P.E."/>
            <person name="Jacobson A.L."/>
            <person name="Kennedy G.G."/>
            <person name="Srinivasan R."/>
            <person name="Hunt B.G."/>
        </authorList>
    </citation>
    <scope>NUCLEOTIDE SEQUENCE</scope>
    <source>
        <strain evidence="1">PL_HMW_Pooled</strain>
    </source>
</reference>
<feature type="non-terminal residue" evidence="1">
    <location>
        <position position="1"/>
    </location>
</feature>
<gene>
    <name evidence="1" type="ORF">KUF71_009235</name>
</gene>
<proteinExistence type="predicted"/>
<dbReference type="Proteomes" id="UP001219518">
    <property type="component" value="Unassembled WGS sequence"/>
</dbReference>
<sequence>RLDVTPITKLVGTNNSGIRKPLTALNLNCQGNVKSIARRVLSNNKQLSHIQQN</sequence>
<reference evidence="1" key="1">
    <citation type="submission" date="2021-07" db="EMBL/GenBank/DDBJ databases">
        <authorList>
            <person name="Catto M.A."/>
            <person name="Jacobson A."/>
            <person name="Kennedy G."/>
            <person name="Labadie P."/>
            <person name="Hunt B.G."/>
            <person name="Srinivasan R."/>
        </authorList>
    </citation>
    <scope>NUCLEOTIDE SEQUENCE</scope>
    <source>
        <strain evidence="1">PL_HMW_Pooled</strain>
        <tissue evidence="1">Head</tissue>
    </source>
</reference>
<keyword evidence="2" id="KW-1185">Reference proteome</keyword>
<accession>A0AAE1HEX6</accession>
<organism evidence="1 2">
    <name type="scientific">Frankliniella fusca</name>
    <dbReference type="NCBI Taxonomy" id="407009"/>
    <lineage>
        <taxon>Eukaryota</taxon>
        <taxon>Metazoa</taxon>
        <taxon>Ecdysozoa</taxon>
        <taxon>Arthropoda</taxon>
        <taxon>Hexapoda</taxon>
        <taxon>Insecta</taxon>
        <taxon>Pterygota</taxon>
        <taxon>Neoptera</taxon>
        <taxon>Paraneoptera</taxon>
        <taxon>Thysanoptera</taxon>
        <taxon>Terebrantia</taxon>
        <taxon>Thripoidea</taxon>
        <taxon>Thripidae</taxon>
        <taxon>Frankliniella</taxon>
    </lineage>
</organism>
<name>A0AAE1HEX6_9NEOP</name>
<dbReference type="AlphaFoldDB" id="A0AAE1HEX6"/>